<keyword evidence="3" id="KW-1185">Reference proteome</keyword>
<dbReference type="EMBL" id="CAXKWB010030438">
    <property type="protein sequence ID" value="CAL4137550.1"/>
    <property type="molecule type" value="Genomic_DNA"/>
</dbReference>
<protein>
    <submittedName>
        <fullName evidence="2">Uncharacterized protein</fullName>
    </submittedName>
</protein>
<evidence type="ECO:0000313" key="2">
    <source>
        <dbReference type="EMBL" id="CAL4137550.1"/>
    </source>
</evidence>
<keyword evidence="1" id="KW-1133">Transmembrane helix</keyword>
<evidence type="ECO:0000313" key="3">
    <source>
        <dbReference type="Proteomes" id="UP001497623"/>
    </source>
</evidence>
<gene>
    <name evidence="2" type="ORF">MNOR_LOCUS28105</name>
</gene>
<keyword evidence="1" id="KW-0472">Membrane</keyword>
<reference evidence="2 3" key="1">
    <citation type="submission" date="2024-05" db="EMBL/GenBank/DDBJ databases">
        <authorList>
            <person name="Wallberg A."/>
        </authorList>
    </citation>
    <scope>NUCLEOTIDE SEQUENCE [LARGE SCALE GENOMIC DNA]</scope>
</reference>
<name>A0AAV2RVJ0_MEGNR</name>
<proteinExistence type="predicted"/>
<evidence type="ECO:0000256" key="1">
    <source>
        <dbReference type="SAM" id="Phobius"/>
    </source>
</evidence>
<sequence length="125" mass="13876">MPLTRPRGSSGGTIPMERILENGEGDISHEGSNLAAHSNMRVPYRTGYGTCRRERRRVSHSHSYKPKLGTVVPMVIVTLLMLMPVVLVLLEVLTFNREVTAITGLLSDCKKVGRGSDMFIVRINQ</sequence>
<accession>A0AAV2RVJ0</accession>
<keyword evidence="1" id="KW-0812">Transmembrane</keyword>
<feature type="transmembrane region" description="Helical" evidence="1">
    <location>
        <begin position="71"/>
        <end position="90"/>
    </location>
</feature>
<dbReference type="AlphaFoldDB" id="A0AAV2RVJ0"/>
<comment type="caution">
    <text evidence="2">The sequence shown here is derived from an EMBL/GenBank/DDBJ whole genome shotgun (WGS) entry which is preliminary data.</text>
</comment>
<feature type="non-terminal residue" evidence="2">
    <location>
        <position position="125"/>
    </location>
</feature>
<organism evidence="2 3">
    <name type="scientific">Meganyctiphanes norvegica</name>
    <name type="common">Northern krill</name>
    <name type="synonym">Thysanopoda norvegica</name>
    <dbReference type="NCBI Taxonomy" id="48144"/>
    <lineage>
        <taxon>Eukaryota</taxon>
        <taxon>Metazoa</taxon>
        <taxon>Ecdysozoa</taxon>
        <taxon>Arthropoda</taxon>
        <taxon>Crustacea</taxon>
        <taxon>Multicrustacea</taxon>
        <taxon>Malacostraca</taxon>
        <taxon>Eumalacostraca</taxon>
        <taxon>Eucarida</taxon>
        <taxon>Euphausiacea</taxon>
        <taxon>Euphausiidae</taxon>
        <taxon>Meganyctiphanes</taxon>
    </lineage>
</organism>
<dbReference type="Proteomes" id="UP001497623">
    <property type="component" value="Unassembled WGS sequence"/>
</dbReference>